<dbReference type="InterPro" id="IPR014756">
    <property type="entry name" value="Ig_E-set"/>
</dbReference>
<dbReference type="InterPro" id="IPR008965">
    <property type="entry name" value="CBM2/CBM3_carb-bd_dom_sf"/>
</dbReference>
<dbReference type="SUPFAM" id="SSF51445">
    <property type="entry name" value="(Trans)glycosidases"/>
    <property type="match status" value="1"/>
</dbReference>
<dbReference type="SUPFAM" id="SSF49384">
    <property type="entry name" value="Carbohydrate-binding domain"/>
    <property type="match status" value="1"/>
</dbReference>
<dbReference type="PRINTS" id="PR00738">
    <property type="entry name" value="GLHYDRLASE20"/>
</dbReference>
<name>A0ABU1VYS6_9GAMM</name>
<dbReference type="Gene3D" id="3.30.379.10">
    <property type="entry name" value="Chitobiase/beta-hexosaminidase domain 2-like"/>
    <property type="match status" value="1"/>
</dbReference>
<comment type="caution">
    <text evidence="10">The sequence shown here is derived from an EMBL/GenBank/DDBJ whole genome shotgun (WGS) entry which is preliminary data.</text>
</comment>
<dbReference type="InterPro" id="IPR025705">
    <property type="entry name" value="Beta_hexosaminidase_sua/sub"/>
</dbReference>
<dbReference type="SMART" id="SM01081">
    <property type="entry name" value="CHB_HEX"/>
    <property type="match status" value="1"/>
</dbReference>
<evidence type="ECO:0000256" key="8">
    <source>
        <dbReference type="SAM" id="SignalP"/>
    </source>
</evidence>
<feature type="signal peptide" evidence="8">
    <location>
        <begin position="1"/>
        <end position="21"/>
    </location>
</feature>
<keyword evidence="8" id="KW-0732">Signal</keyword>
<dbReference type="Pfam" id="PF03174">
    <property type="entry name" value="CHB_HEX_C"/>
    <property type="match status" value="1"/>
</dbReference>
<dbReference type="EC" id="3.2.1.52" evidence="3"/>
<dbReference type="PANTHER" id="PTHR22600">
    <property type="entry name" value="BETA-HEXOSAMINIDASE"/>
    <property type="match status" value="1"/>
</dbReference>
<dbReference type="SUPFAM" id="SSF81296">
    <property type="entry name" value="E set domains"/>
    <property type="match status" value="1"/>
</dbReference>
<dbReference type="RefSeq" id="WP_310276998.1">
    <property type="nucleotide sequence ID" value="NZ_JAVDWR010000004.1"/>
</dbReference>
<evidence type="ECO:0000256" key="7">
    <source>
        <dbReference type="ARBA" id="ARBA00033000"/>
    </source>
</evidence>
<gene>
    <name evidence="10" type="ORF">J2W69_001817</name>
</gene>
<dbReference type="InterPro" id="IPR004867">
    <property type="entry name" value="CHB_C_dom"/>
</dbReference>
<organism evidence="10 11">
    <name type="scientific">Rheinheimera soli</name>
    <dbReference type="NCBI Taxonomy" id="443616"/>
    <lineage>
        <taxon>Bacteria</taxon>
        <taxon>Pseudomonadati</taxon>
        <taxon>Pseudomonadota</taxon>
        <taxon>Gammaproteobacteria</taxon>
        <taxon>Chromatiales</taxon>
        <taxon>Chromatiaceae</taxon>
        <taxon>Rheinheimera</taxon>
    </lineage>
</organism>
<evidence type="ECO:0000259" key="9">
    <source>
        <dbReference type="SMART" id="SM01081"/>
    </source>
</evidence>
<protein>
    <recommendedName>
        <fullName evidence="3">beta-N-acetylhexosaminidase</fullName>
        <ecNumber evidence="3">3.2.1.52</ecNumber>
    </recommendedName>
    <alternativeName>
        <fullName evidence="6">Beta-N-acetylhexosaminidase</fullName>
    </alternativeName>
    <alternativeName>
        <fullName evidence="7">N-acetyl-beta-glucosaminidase</fullName>
    </alternativeName>
</protein>
<proteinExistence type="inferred from homology"/>
<dbReference type="SUPFAM" id="SSF55545">
    <property type="entry name" value="beta-N-acetylhexosaminidase-like domain"/>
    <property type="match status" value="1"/>
</dbReference>
<dbReference type="Gene3D" id="2.60.40.10">
    <property type="entry name" value="Immunoglobulins"/>
    <property type="match status" value="1"/>
</dbReference>
<comment type="catalytic activity">
    <reaction evidence="1">
        <text>Hydrolysis of terminal non-reducing N-acetyl-D-hexosamine residues in N-acetyl-beta-D-hexosaminides.</text>
        <dbReference type="EC" id="3.2.1.52"/>
    </reaction>
</comment>
<dbReference type="Pfam" id="PF00728">
    <property type="entry name" value="Glyco_hydro_20"/>
    <property type="match status" value="1"/>
</dbReference>
<dbReference type="InterPro" id="IPR029018">
    <property type="entry name" value="Hex-like_dom2"/>
</dbReference>
<dbReference type="Pfam" id="PF03173">
    <property type="entry name" value="CHB_HEX"/>
    <property type="match status" value="1"/>
</dbReference>
<dbReference type="InterPro" id="IPR017853">
    <property type="entry name" value="GH"/>
</dbReference>
<evidence type="ECO:0000313" key="11">
    <source>
        <dbReference type="Proteomes" id="UP001257909"/>
    </source>
</evidence>
<feature type="chain" id="PRO_5045685313" description="beta-N-acetylhexosaminidase" evidence="8">
    <location>
        <begin position="22"/>
        <end position="855"/>
    </location>
</feature>
<dbReference type="InterPro" id="IPR015882">
    <property type="entry name" value="HEX_bac_N"/>
</dbReference>
<reference evidence="10 11" key="1">
    <citation type="submission" date="2023-07" db="EMBL/GenBank/DDBJ databases">
        <title>Sorghum-associated microbial communities from plants grown in Nebraska, USA.</title>
        <authorList>
            <person name="Schachtman D."/>
        </authorList>
    </citation>
    <scope>NUCLEOTIDE SEQUENCE [LARGE SCALE GENOMIC DNA]</scope>
    <source>
        <strain evidence="10 11">4138</strain>
    </source>
</reference>
<keyword evidence="5 10" id="KW-0326">Glycosidase</keyword>
<keyword evidence="4 10" id="KW-0378">Hydrolase</keyword>
<evidence type="ECO:0000313" key="10">
    <source>
        <dbReference type="EMBL" id="MDR7120879.1"/>
    </source>
</evidence>
<sequence>MKYFLLLWLCISYFFSGQVQAFTQAELAEFAKNTELKFAVKSNFTSATVQKSQVELILSNKSSQTLSAGAGNWALYFHAIRKQEGAEQHGLILQHVQGDLHSLSPGKNFKGLKPGEQLRLTFSPSSFMVSYSDWMPRAFITAKGLKPEIFANTDTEDFSRFVEAYTKPEQLQRFNNPSPDLYPVATSQSRFVANQQQLSAFKKPEQLSIVPSPQQISYQRGQTKLSADWVIYHSGRLTSEATYLQQQLQKISGLSLSLTTKAPAKNQPHIALGVKAVKDKAEGYQLVIDDKQISLSGNDNAGAFYAVQSLLALLPVEGERTVLPNLTITDWPRFGWRGLHYDMARNFHGKEVTLRMIDQLARYKLNKLHLHLTEDEGWRIEIPGLPELTQIGANRCFDLSERNCLLTQLGTGPFTSGNGNGYYSTADFIEILKYAAERHIEIIPEIDMPGHARAAVKAMQARYLTLKEQGKEAEATQYLLSDPQDQSKYMTVQYYNDNSINVCLPSTYAFVDKVIYELQQMYRQAGLKLSTFHMGGDETGAGSWTASPACAQLIATPDSGVAGVADLKPYFVAKVAQLAANRQLTLGGWEDGLMYDAKNPFNRQQFANENVYANVWDNIWEWGVGDRAHRLANAGYQVVLSHGTHLYFDHPYEVHPEERGYYWASRFTDVAKVFGYMPDHLYANADKTREGQVIENLEVLLGQELPGLEKPENILGIQGQIWTETIRTAEQLEQMLYPRLLALAERAWHKAKWEAEKPDTKARQQDWQRFGWTLTQKELPRLAEAGVALYLPPPGAVLQDGLLLANSAWPGLVIEYSEDQGQSWLPYTEAVKVSSNLLLRTKAKNGATSRVTQLD</sequence>
<dbReference type="PANTHER" id="PTHR22600:SF57">
    <property type="entry name" value="BETA-N-ACETYLHEXOSAMINIDASE"/>
    <property type="match status" value="1"/>
</dbReference>
<dbReference type="EMBL" id="JAVDWR010000004">
    <property type="protein sequence ID" value="MDR7120879.1"/>
    <property type="molecule type" value="Genomic_DNA"/>
</dbReference>
<evidence type="ECO:0000256" key="1">
    <source>
        <dbReference type="ARBA" id="ARBA00001231"/>
    </source>
</evidence>
<dbReference type="InterPro" id="IPR004866">
    <property type="entry name" value="CHB/HEX_N_dom"/>
</dbReference>
<feature type="domain" description="Chitobiase/beta-hexosaminidases N-terminal" evidence="9">
    <location>
        <begin position="32"/>
        <end position="189"/>
    </location>
</feature>
<dbReference type="Proteomes" id="UP001257909">
    <property type="component" value="Unassembled WGS sequence"/>
</dbReference>
<evidence type="ECO:0000256" key="5">
    <source>
        <dbReference type="ARBA" id="ARBA00023295"/>
    </source>
</evidence>
<evidence type="ECO:0000256" key="6">
    <source>
        <dbReference type="ARBA" id="ARBA00030512"/>
    </source>
</evidence>
<dbReference type="Pfam" id="PF02838">
    <property type="entry name" value="Glyco_hydro_20b"/>
    <property type="match status" value="1"/>
</dbReference>
<dbReference type="InterPro" id="IPR015883">
    <property type="entry name" value="Glyco_hydro_20_cat"/>
</dbReference>
<dbReference type="InterPro" id="IPR012291">
    <property type="entry name" value="CBM2_carb-bd_dom_sf"/>
</dbReference>
<dbReference type="InterPro" id="IPR013783">
    <property type="entry name" value="Ig-like_fold"/>
</dbReference>
<accession>A0ABU1VYS6</accession>
<keyword evidence="11" id="KW-1185">Reference proteome</keyword>
<evidence type="ECO:0000256" key="4">
    <source>
        <dbReference type="ARBA" id="ARBA00022801"/>
    </source>
</evidence>
<evidence type="ECO:0000256" key="3">
    <source>
        <dbReference type="ARBA" id="ARBA00012663"/>
    </source>
</evidence>
<evidence type="ECO:0000256" key="2">
    <source>
        <dbReference type="ARBA" id="ARBA00006285"/>
    </source>
</evidence>
<dbReference type="CDD" id="cd02847">
    <property type="entry name" value="E_set_Chitobiase_C"/>
    <property type="match status" value="1"/>
</dbReference>
<dbReference type="Gene3D" id="3.20.20.80">
    <property type="entry name" value="Glycosidases"/>
    <property type="match status" value="1"/>
</dbReference>
<comment type="similarity">
    <text evidence="2">Belongs to the glycosyl hydrolase 20 family.</text>
</comment>
<dbReference type="CDD" id="cd06569">
    <property type="entry name" value="GH20_Sm-chitobiase-like"/>
    <property type="match status" value="1"/>
</dbReference>
<dbReference type="GO" id="GO:0004563">
    <property type="term" value="F:beta-N-acetylhexosaminidase activity"/>
    <property type="evidence" value="ECO:0007669"/>
    <property type="project" value="UniProtKB-EC"/>
</dbReference>
<dbReference type="Gene3D" id="2.60.40.290">
    <property type="match status" value="1"/>
</dbReference>